<reference evidence="6" key="1">
    <citation type="submission" date="2015-03" db="EMBL/GenBank/DDBJ databases">
        <title>Draft genome sequence of a novel methanotroph (Sn10-6) isolated from flooded ricefield rhizosphere in India.</title>
        <authorList>
            <person name="Pandit P.S."/>
            <person name="Pore S.D."/>
            <person name="Arora P."/>
            <person name="Kapse N.G."/>
            <person name="Dhakephalkar P.K."/>
            <person name="Rahalkar M.C."/>
        </authorList>
    </citation>
    <scope>NUCLEOTIDE SEQUENCE [LARGE SCALE GENOMIC DNA]</scope>
    <source>
        <strain evidence="6">Sn10-6</strain>
    </source>
</reference>
<dbReference type="GO" id="GO:0071111">
    <property type="term" value="F:cyclic-guanylate-specific phosphodiesterase activity"/>
    <property type="evidence" value="ECO:0007669"/>
    <property type="project" value="InterPro"/>
</dbReference>
<dbReference type="Gene3D" id="3.20.20.450">
    <property type="entry name" value="EAL domain"/>
    <property type="match status" value="1"/>
</dbReference>
<dbReference type="CDD" id="cd01949">
    <property type="entry name" value="GGDEF"/>
    <property type="match status" value="1"/>
</dbReference>
<dbReference type="PROSITE" id="PS50887">
    <property type="entry name" value="GGDEF"/>
    <property type="match status" value="1"/>
</dbReference>
<dbReference type="InterPro" id="IPR043128">
    <property type="entry name" value="Rev_trsase/Diguanyl_cyclase"/>
</dbReference>
<dbReference type="OrthoDB" id="9813913at2"/>
<sequence length="621" mass="70487">MKTTQINKSLIIIGESDLAYAETLVNCLTEQGYPNVAIAQDGHSIYQLLRPHYRQPEKVGALLVNENLPACQFHELCLSLACTPDAYAVPITILGTMRQSALAMQLGKQYEISQLNGMIHFLSQPVQLNELLSALRFQLAIKHERQQRLVNEALLSSELAERKVIDAKLKYLIAHDELTGLLNRQSFERHIATLIKRNQKLPKNGALLYLDIDRFSLINELEGYETGDRLLIEAVTQLRSFVTKANYLARIGSDEFCLYLDNVSQHDVRQFAESVRRALDDFKFFVENVVYNATISVGMAYLNSDKPIRHPSELIARARQACRLAKENGRNMCWEYNDNDSVLSKRHSDAYWTPLIRRALLESKFLLLYQPVVDLIQERISHYEVLLRMIGDDAGDIIGPAEFIPVAERMGLIHHVDAWVVENAIDFLATLPDFMGHVSLAVNLSSYAFQDQTLLTTIKDKLESTWVDPRRLMFEITETSAVDNFEQTRNMIVKIRALGCKFALDDFGAGFCSFSYLKKFPVDFIKIDGQFIQNLVDDETDQVLVKSIVEIAAKLGKKTIAEYVENAALVRKLQDIGIDLAQGYFFGSPSRTLQPSSTISIEALILNEHINYRGILNPFMR</sequence>
<dbReference type="PROSITE" id="PS50883">
    <property type="entry name" value="EAL"/>
    <property type="match status" value="1"/>
</dbReference>
<dbReference type="SMART" id="SM00267">
    <property type="entry name" value="GGDEF"/>
    <property type="match status" value="1"/>
</dbReference>
<evidence type="ECO:0008006" key="7">
    <source>
        <dbReference type="Google" id="ProtNLM"/>
    </source>
</evidence>
<dbReference type="InterPro" id="IPR029787">
    <property type="entry name" value="Nucleotide_cyclase"/>
</dbReference>
<comment type="caution">
    <text evidence="1">Lacks conserved residue(s) required for the propagation of feature annotation.</text>
</comment>
<evidence type="ECO:0000313" key="6">
    <source>
        <dbReference type="Proteomes" id="UP000033684"/>
    </source>
</evidence>
<reference evidence="5 6" key="2">
    <citation type="journal article" date="2016" name="Microb. Ecol.">
        <title>Genome Characteristics of a Novel Type I Methanotroph (Sn10-6) Isolated from a Flooded Indian Rice Field.</title>
        <authorList>
            <person name="Rahalkar M.C."/>
            <person name="Pandit P.S."/>
            <person name="Dhakephalkar P.K."/>
            <person name="Pore S."/>
            <person name="Arora P."/>
            <person name="Kapse N."/>
        </authorList>
    </citation>
    <scope>NUCLEOTIDE SEQUENCE [LARGE SCALE GENOMIC DNA]</scope>
    <source>
        <strain evidence="5 6">Sn10-6</strain>
    </source>
</reference>
<proteinExistence type="predicted"/>
<dbReference type="SUPFAM" id="SSF55073">
    <property type="entry name" value="Nucleotide cyclase"/>
    <property type="match status" value="1"/>
</dbReference>
<accession>A0A0F3IM03</accession>
<dbReference type="Gene3D" id="3.30.70.270">
    <property type="match status" value="1"/>
</dbReference>
<name>A0A0F3IM03_9GAMM</name>
<dbReference type="InterPro" id="IPR000160">
    <property type="entry name" value="GGDEF_dom"/>
</dbReference>
<dbReference type="InterPro" id="IPR050706">
    <property type="entry name" value="Cyclic-di-GMP_PDE-like"/>
</dbReference>
<dbReference type="Pfam" id="PF00563">
    <property type="entry name" value="EAL"/>
    <property type="match status" value="1"/>
</dbReference>
<protein>
    <recommendedName>
        <fullName evidence="7">Diguanylate cyclase</fullName>
    </recommendedName>
</protein>
<dbReference type="NCBIfam" id="TIGR00254">
    <property type="entry name" value="GGDEF"/>
    <property type="match status" value="1"/>
</dbReference>
<dbReference type="PANTHER" id="PTHR33121:SF23">
    <property type="entry name" value="CYCLIC DI-GMP PHOSPHODIESTERASE PDEB"/>
    <property type="match status" value="1"/>
</dbReference>
<dbReference type="RefSeq" id="WP_045777987.1">
    <property type="nucleotide sequence ID" value="NZ_LAJX01000016.1"/>
</dbReference>
<dbReference type="PROSITE" id="PS50110">
    <property type="entry name" value="RESPONSE_REGULATORY"/>
    <property type="match status" value="1"/>
</dbReference>
<dbReference type="Pfam" id="PF00990">
    <property type="entry name" value="GGDEF"/>
    <property type="match status" value="1"/>
</dbReference>
<organism evidence="5 6">
    <name type="scientific">Methylocucumis oryzae</name>
    <dbReference type="NCBI Taxonomy" id="1632867"/>
    <lineage>
        <taxon>Bacteria</taxon>
        <taxon>Pseudomonadati</taxon>
        <taxon>Pseudomonadota</taxon>
        <taxon>Gammaproteobacteria</taxon>
        <taxon>Methylococcales</taxon>
        <taxon>Methylococcaceae</taxon>
        <taxon>Methylocucumis</taxon>
    </lineage>
</organism>
<dbReference type="AlphaFoldDB" id="A0A0F3IM03"/>
<gene>
    <name evidence="5" type="ORF">VZ94_02185</name>
</gene>
<evidence type="ECO:0000313" key="5">
    <source>
        <dbReference type="EMBL" id="KJV07800.1"/>
    </source>
</evidence>
<dbReference type="GO" id="GO:0000160">
    <property type="term" value="P:phosphorelay signal transduction system"/>
    <property type="evidence" value="ECO:0007669"/>
    <property type="project" value="InterPro"/>
</dbReference>
<evidence type="ECO:0000256" key="1">
    <source>
        <dbReference type="PROSITE-ProRule" id="PRU00169"/>
    </source>
</evidence>
<evidence type="ECO:0000259" key="4">
    <source>
        <dbReference type="PROSITE" id="PS50887"/>
    </source>
</evidence>
<dbReference type="SMART" id="SM00052">
    <property type="entry name" value="EAL"/>
    <property type="match status" value="1"/>
</dbReference>
<dbReference type="SUPFAM" id="SSF141868">
    <property type="entry name" value="EAL domain-like"/>
    <property type="match status" value="1"/>
</dbReference>
<evidence type="ECO:0000259" key="2">
    <source>
        <dbReference type="PROSITE" id="PS50110"/>
    </source>
</evidence>
<dbReference type="EMBL" id="LAJX01000016">
    <property type="protein sequence ID" value="KJV07800.1"/>
    <property type="molecule type" value="Genomic_DNA"/>
</dbReference>
<feature type="domain" description="GGDEF" evidence="4">
    <location>
        <begin position="203"/>
        <end position="338"/>
    </location>
</feature>
<dbReference type="PATRIC" id="fig|1632867.3.peg.1566"/>
<dbReference type="InterPro" id="IPR001633">
    <property type="entry name" value="EAL_dom"/>
</dbReference>
<feature type="domain" description="EAL" evidence="3">
    <location>
        <begin position="349"/>
        <end position="603"/>
    </location>
</feature>
<dbReference type="InterPro" id="IPR001789">
    <property type="entry name" value="Sig_transdc_resp-reg_receiver"/>
</dbReference>
<evidence type="ECO:0000259" key="3">
    <source>
        <dbReference type="PROSITE" id="PS50883"/>
    </source>
</evidence>
<dbReference type="SUPFAM" id="SSF52172">
    <property type="entry name" value="CheY-like"/>
    <property type="match status" value="1"/>
</dbReference>
<dbReference type="PANTHER" id="PTHR33121">
    <property type="entry name" value="CYCLIC DI-GMP PHOSPHODIESTERASE PDEF"/>
    <property type="match status" value="1"/>
</dbReference>
<dbReference type="InterPro" id="IPR011006">
    <property type="entry name" value="CheY-like_superfamily"/>
</dbReference>
<feature type="domain" description="Response regulatory" evidence="2">
    <location>
        <begin position="10"/>
        <end position="139"/>
    </location>
</feature>
<dbReference type="Proteomes" id="UP000033684">
    <property type="component" value="Unassembled WGS sequence"/>
</dbReference>
<keyword evidence="6" id="KW-1185">Reference proteome</keyword>
<dbReference type="InterPro" id="IPR035919">
    <property type="entry name" value="EAL_sf"/>
</dbReference>
<dbReference type="CDD" id="cd01948">
    <property type="entry name" value="EAL"/>
    <property type="match status" value="1"/>
</dbReference>
<comment type="caution">
    <text evidence="5">The sequence shown here is derived from an EMBL/GenBank/DDBJ whole genome shotgun (WGS) entry which is preliminary data.</text>
</comment>